<name>A0A3D6BQK7_9FLAO</name>
<sequence>MSSKTLNYKILDELVDKVCLWMPLENWEQLLTDIIESYTYHLLKDDSFVGNTEAADQIYSLRMLRDFFREAAKLENS</sequence>
<evidence type="ECO:0000313" key="1">
    <source>
        <dbReference type="EMBL" id="HCY81521.1"/>
    </source>
</evidence>
<evidence type="ECO:0000313" key="2">
    <source>
        <dbReference type="Proteomes" id="UP000263268"/>
    </source>
</evidence>
<comment type="caution">
    <text evidence="1">The sequence shown here is derived from an EMBL/GenBank/DDBJ whole genome shotgun (WGS) entry which is preliminary data.</text>
</comment>
<accession>A0A3D6BQK7</accession>
<gene>
    <name evidence="1" type="ORF">DHV22_07955</name>
</gene>
<proteinExistence type="predicted"/>
<protein>
    <submittedName>
        <fullName evidence="1">Uncharacterized protein</fullName>
    </submittedName>
</protein>
<organism evidence="1 2">
    <name type="scientific">Xanthomarina gelatinilytica</name>
    <dbReference type="NCBI Taxonomy" id="1137281"/>
    <lineage>
        <taxon>Bacteria</taxon>
        <taxon>Pseudomonadati</taxon>
        <taxon>Bacteroidota</taxon>
        <taxon>Flavobacteriia</taxon>
        <taxon>Flavobacteriales</taxon>
        <taxon>Flavobacteriaceae</taxon>
        <taxon>Xanthomarina</taxon>
    </lineage>
</organism>
<dbReference type="AlphaFoldDB" id="A0A3D6BQK7"/>
<dbReference type="Proteomes" id="UP000263268">
    <property type="component" value="Unassembled WGS sequence"/>
</dbReference>
<reference evidence="1 2" key="1">
    <citation type="journal article" date="2018" name="Nat. Biotechnol.">
        <title>A standardized bacterial taxonomy based on genome phylogeny substantially revises the tree of life.</title>
        <authorList>
            <person name="Parks D.H."/>
            <person name="Chuvochina M."/>
            <person name="Waite D.W."/>
            <person name="Rinke C."/>
            <person name="Skarshewski A."/>
            <person name="Chaumeil P.A."/>
            <person name="Hugenholtz P."/>
        </authorList>
    </citation>
    <scope>NUCLEOTIDE SEQUENCE [LARGE SCALE GENOMIC DNA]</scope>
    <source>
        <strain evidence="1">UBA10227</strain>
    </source>
</reference>
<dbReference type="EMBL" id="DPRK01000128">
    <property type="protein sequence ID" value="HCY81521.1"/>
    <property type="molecule type" value="Genomic_DNA"/>
</dbReference>